<evidence type="ECO:0000259" key="1">
    <source>
        <dbReference type="Pfam" id="PF01814"/>
    </source>
</evidence>
<reference evidence="2 3" key="1">
    <citation type="submission" date="2019-01" db="EMBL/GenBank/DDBJ databases">
        <authorList>
            <person name="Chen W.-M."/>
        </authorList>
    </citation>
    <scope>NUCLEOTIDE SEQUENCE [LARGE SCALE GENOMIC DNA]</scope>
    <source>
        <strain evidence="2 3">CCP-7</strain>
    </source>
</reference>
<dbReference type="Gene3D" id="1.20.120.520">
    <property type="entry name" value="nmb1532 protein domain like"/>
    <property type="match status" value="1"/>
</dbReference>
<protein>
    <submittedName>
        <fullName evidence="2">Hemerythrin domain-containing protein</fullName>
    </submittedName>
</protein>
<comment type="caution">
    <text evidence="2">The sequence shown here is derived from an EMBL/GenBank/DDBJ whole genome shotgun (WGS) entry which is preliminary data.</text>
</comment>
<keyword evidence="3" id="KW-1185">Reference proteome</keyword>
<evidence type="ECO:0000313" key="2">
    <source>
        <dbReference type="EMBL" id="RVT94143.1"/>
    </source>
</evidence>
<organism evidence="2 3">
    <name type="scientific">Sphingomonas crocodyli</name>
    <dbReference type="NCBI Taxonomy" id="1979270"/>
    <lineage>
        <taxon>Bacteria</taxon>
        <taxon>Pseudomonadati</taxon>
        <taxon>Pseudomonadota</taxon>
        <taxon>Alphaproteobacteria</taxon>
        <taxon>Sphingomonadales</taxon>
        <taxon>Sphingomonadaceae</taxon>
        <taxon>Sphingomonas</taxon>
    </lineage>
</organism>
<proteinExistence type="predicted"/>
<sequence>MFGLALAPYHGSRAMHDFHTLMIEHDRLDRLAIELLEIVAGEPDPATALAVRADLSVTLDDHLSKEDGFLYDRLLGNAEEDCYPARVREFHSCFAALAADWKDYLQLWDNECVSADWTGFVSETAAMMERLRARIKAENDLLYPLALQKNHIRLRAAA</sequence>
<dbReference type="InterPro" id="IPR012312">
    <property type="entry name" value="Hemerythrin-like"/>
</dbReference>
<accession>A0A437M946</accession>
<dbReference type="OrthoDB" id="7203877at2"/>
<dbReference type="Proteomes" id="UP000282971">
    <property type="component" value="Unassembled WGS sequence"/>
</dbReference>
<dbReference type="EMBL" id="SACN01000001">
    <property type="protein sequence ID" value="RVT94143.1"/>
    <property type="molecule type" value="Genomic_DNA"/>
</dbReference>
<dbReference type="AlphaFoldDB" id="A0A437M946"/>
<feature type="domain" description="Hemerythrin-like" evidence="1">
    <location>
        <begin position="18"/>
        <end position="146"/>
    </location>
</feature>
<name>A0A437M946_9SPHN</name>
<dbReference type="Pfam" id="PF01814">
    <property type="entry name" value="Hemerythrin"/>
    <property type="match status" value="1"/>
</dbReference>
<evidence type="ECO:0000313" key="3">
    <source>
        <dbReference type="Proteomes" id="UP000282971"/>
    </source>
</evidence>
<gene>
    <name evidence="2" type="ORF">EOD43_09905</name>
</gene>